<dbReference type="PANTHER" id="PTHR31527:SF0">
    <property type="entry name" value="RE64534P"/>
    <property type="match status" value="1"/>
</dbReference>
<reference evidence="2 3" key="1">
    <citation type="submission" date="2019-07" db="EMBL/GenBank/DDBJ databases">
        <title>Whole genome shotgun sequence of Marinococcus halophilus NBRC 102359.</title>
        <authorList>
            <person name="Hosoyama A."/>
            <person name="Uohara A."/>
            <person name="Ohji S."/>
            <person name="Ichikawa N."/>
        </authorList>
    </citation>
    <scope>NUCLEOTIDE SEQUENCE [LARGE SCALE GENOMIC DNA]</scope>
    <source>
        <strain evidence="2 3">NBRC 102359</strain>
    </source>
</reference>
<proteinExistence type="predicted"/>
<evidence type="ECO:0000313" key="3">
    <source>
        <dbReference type="Proteomes" id="UP000321051"/>
    </source>
</evidence>
<sequence>MLSRVPLLEKEGQVREKAVQALLPVYTEGQKPGRVKTLPGFLFILGAYITKGGSMMEKIIEAGSKWSNVLAKGKAVRFTALEDGANISLLLYNAKNTTDRYNMPDSLKAQHTSKFTKGNILMTDNGRAMASIIEDSSGWHDPIGGYSTRAGTDSRYGETTFQKLLNDYYRSGEENFVKELMRHGLTKRDLVPNINLFSKIYADEAGSMHFDPEHAKAGDTIVIRLEMNSLMIISNTPNPQDPATDFPSVPVKMEVYDVKEADGQDYCVNYHPENRRAFENTWEYHSLLV</sequence>
<dbReference type="InterPro" id="IPR017792">
    <property type="entry name" value="UAAP1"/>
</dbReference>
<dbReference type="InterPro" id="IPR018959">
    <property type="entry name" value="DUF1989"/>
</dbReference>
<keyword evidence="3" id="KW-1185">Reference proteome</keyword>
<dbReference type="Proteomes" id="UP000321051">
    <property type="component" value="Unassembled WGS sequence"/>
</dbReference>
<comment type="caution">
    <text evidence="2">The sequence shown here is derived from an EMBL/GenBank/DDBJ whole genome shotgun (WGS) entry which is preliminary data.</text>
</comment>
<name>A0A510Y4Y9_MARHA</name>
<gene>
    <name evidence="2" type="ORF">MHA01_13070</name>
</gene>
<organism evidence="2 3">
    <name type="scientific">Marinococcus halophilus</name>
    <dbReference type="NCBI Taxonomy" id="1371"/>
    <lineage>
        <taxon>Bacteria</taxon>
        <taxon>Bacillati</taxon>
        <taxon>Bacillota</taxon>
        <taxon>Bacilli</taxon>
        <taxon>Bacillales</taxon>
        <taxon>Bacillaceae</taxon>
        <taxon>Marinococcus</taxon>
    </lineage>
</organism>
<dbReference type="NCBIfam" id="TIGR03425">
    <property type="entry name" value="urea_degr_2"/>
    <property type="match status" value="1"/>
</dbReference>
<accession>A0A510Y4Y9</accession>
<dbReference type="STRING" id="1371.GCA_900166605_01544"/>
<dbReference type="Pfam" id="PF09347">
    <property type="entry name" value="DUF1989"/>
    <property type="match status" value="1"/>
</dbReference>
<protein>
    <submittedName>
        <fullName evidence="2">Urea carboxylase</fullName>
    </submittedName>
</protein>
<dbReference type="EMBL" id="BJUN01000006">
    <property type="protein sequence ID" value="GEK58402.1"/>
    <property type="molecule type" value="Genomic_DNA"/>
</dbReference>
<dbReference type="PANTHER" id="PTHR31527">
    <property type="entry name" value="RE64534P"/>
    <property type="match status" value="1"/>
</dbReference>
<feature type="domain" description="DUF1989" evidence="1">
    <location>
        <begin position="59"/>
        <end position="229"/>
    </location>
</feature>
<evidence type="ECO:0000313" key="2">
    <source>
        <dbReference type="EMBL" id="GEK58402.1"/>
    </source>
</evidence>
<dbReference type="AlphaFoldDB" id="A0A510Y4Y9"/>
<evidence type="ECO:0000259" key="1">
    <source>
        <dbReference type="Pfam" id="PF09347"/>
    </source>
</evidence>